<name>A0A9P8USQ4_9PEZI</name>
<gene>
    <name evidence="2" type="ORF">BKA67DRAFT_193305</name>
</gene>
<proteinExistence type="predicted"/>
<organism evidence="2 3">
    <name type="scientific">Truncatella angustata</name>
    <dbReference type="NCBI Taxonomy" id="152316"/>
    <lineage>
        <taxon>Eukaryota</taxon>
        <taxon>Fungi</taxon>
        <taxon>Dikarya</taxon>
        <taxon>Ascomycota</taxon>
        <taxon>Pezizomycotina</taxon>
        <taxon>Sordariomycetes</taxon>
        <taxon>Xylariomycetidae</taxon>
        <taxon>Amphisphaeriales</taxon>
        <taxon>Sporocadaceae</taxon>
        <taxon>Truncatella</taxon>
    </lineage>
</organism>
<evidence type="ECO:0008006" key="4">
    <source>
        <dbReference type="Google" id="ProtNLM"/>
    </source>
</evidence>
<evidence type="ECO:0000313" key="3">
    <source>
        <dbReference type="Proteomes" id="UP000758603"/>
    </source>
</evidence>
<sequence length="139" mass="15202">MWCIALGFWAEACAWTCAGGNRIVQRSTNYPCILHIERAIRMNAFGSLCNGRGCPIAQSCVRVQERFLPKVPRLAALVHVFWEYATSQGMECRERGLFKMVKLGSGSTVSLLCCAVLLSIQDPGAGHQSHKVSGVVSTQ</sequence>
<dbReference type="RefSeq" id="XP_045961845.1">
    <property type="nucleotide sequence ID" value="XM_046095366.1"/>
</dbReference>
<dbReference type="AlphaFoldDB" id="A0A9P8USQ4"/>
<dbReference type="GeneID" id="70124259"/>
<dbReference type="Proteomes" id="UP000758603">
    <property type="component" value="Unassembled WGS sequence"/>
</dbReference>
<feature type="signal peptide" evidence="1">
    <location>
        <begin position="1"/>
        <end position="20"/>
    </location>
</feature>
<comment type="caution">
    <text evidence="2">The sequence shown here is derived from an EMBL/GenBank/DDBJ whole genome shotgun (WGS) entry which is preliminary data.</text>
</comment>
<feature type="chain" id="PRO_5040216889" description="Secreted protein" evidence="1">
    <location>
        <begin position="21"/>
        <end position="139"/>
    </location>
</feature>
<reference evidence="2" key="1">
    <citation type="journal article" date="2021" name="Nat. Commun.">
        <title>Genetic determinants of endophytism in the Arabidopsis root mycobiome.</title>
        <authorList>
            <person name="Mesny F."/>
            <person name="Miyauchi S."/>
            <person name="Thiergart T."/>
            <person name="Pickel B."/>
            <person name="Atanasova L."/>
            <person name="Karlsson M."/>
            <person name="Huettel B."/>
            <person name="Barry K.W."/>
            <person name="Haridas S."/>
            <person name="Chen C."/>
            <person name="Bauer D."/>
            <person name="Andreopoulos W."/>
            <person name="Pangilinan J."/>
            <person name="LaButti K."/>
            <person name="Riley R."/>
            <person name="Lipzen A."/>
            <person name="Clum A."/>
            <person name="Drula E."/>
            <person name="Henrissat B."/>
            <person name="Kohler A."/>
            <person name="Grigoriev I.V."/>
            <person name="Martin F.M."/>
            <person name="Hacquard S."/>
        </authorList>
    </citation>
    <scope>NUCLEOTIDE SEQUENCE</scope>
    <source>
        <strain evidence="2">MPI-SDFR-AT-0073</strain>
    </source>
</reference>
<dbReference type="EMBL" id="JAGPXC010000002">
    <property type="protein sequence ID" value="KAH6657611.1"/>
    <property type="molecule type" value="Genomic_DNA"/>
</dbReference>
<accession>A0A9P8USQ4</accession>
<evidence type="ECO:0000313" key="2">
    <source>
        <dbReference type="EMBL" id="KAH6657611.1"/>
    </source>
</evidence>
<keyword evidence="1" id="KW-0732">Signal</keyword>
<protein>
    <recommendedName>
        <fullName evidence="4">Secreted protein</fullName>
    </recommendedName>
</protein>
<keyword evidence="3" id="KW-1185">Reference proteome</keyword>
<evidence type="ECO:0000256" key="1">
    <source>
        <dbReference type="SAM" id="SignalP"/>
    </source>
</evidence>